<gene>
    <name evidence="2" type="ORF">LACBIDRAFT_335373</name>
</gene>
<dbReference type="OrthoDB" id="5271586at2759"/>
<dbReference type="EMBL" id="DS547174">
    <property type="protein sequence ID" value="EDQ99082.1"/>
    <property type="molecule type" value="Genomic_DNA"/>
</dbReference>
<dbReference type="KEGG" id="lbc:LACBIDRAFT_335373"/>
<dbReference type="RefSeq" id="XP_001890284.1">
    <property type="nucleotide sequence ID" value="XM_001890249.1"/>
</dbReference>
<reference evidence="2 3" key="1">
    <citation type="journal article" date="2008" name="Nature">
        <title>The genome of Laccaria bicolor provides insights into mycorrhizal symbiosis.</title>
        <authorList>
            <person name="Martin F."/>
            <person name="Aerts A."/>
            <person name="Ahren D."/>
            <person name="Brun A."/>
            <person name="Danchin E.G.J."/>
            <person name="Duchaussoy F."/>
            <person name="Gibon J."/>
            <person name="Kohler A."/>
            <person name="Lindquist E."/>
            <person name="Pereda V."/>
            <person name="Salamov A."/>
            <person name="Shapiro H.J."/>
            <person name="Wuyts J."/>
            <person name="Blaudez D."/>
            <person name="Buee M."/>
            <person name="Brokstein P."/>
            <person name="Canbaeck B."/>
            <person name="Cohen D."/>
            <person name="Courty P.E."/>
            <person name="Coutinho P.M."/>
            <person name="Delaruelle C."/>
            <person name="Detter J.C."/>
            <person name="Deveau A."/>
            <person name="DiFazio S."/>
            <person name="Duplessis S."/>
            <person name="Fraissinet-Tachet L."/>
            <person name="Lucic E."/>
            <person name="Frey-Klett P."/>
            <person name="Fourrey C."/>
            <person name="Feussner I."/>
            <person name="Gay G."/>
            <person name="Grimwood J."/>
            <person name="Hoegger P.J."/>
            <person name="Jain P."/>
            <person name="Kilaru S."/>
            <person name="Labbe J."/>
            <person name="Lin Y.C."/>
            <person name="Legue V."/>
            <person name="Le Tacon F."/>
            <person name="Marmeisse R."/>
            <person name="Melayah D."/>
            <person name="Montanini B."/>
            <person name="Muratet M."/>
            <person name="Nehls U."/>
            <person name="Niculita-Hirzel H."/>
            <person name="Oudot-Le Secq M.P."/>
            <person name="Peter M."/>
            <person name="Quesneville H."/>
            <person name="Rajashekar B."/>
            <person name="Reich M."/>
            <person name="Rouhier N."/>
            <person name="Schmutz J."/>
            <person name="Yin T."/>
            <person name="Chalot M."/>
            <person name="Henrissat B."/>
            <person name="Kuees U."/>
            <person name="Lucas S."/>
            <person name="Van de Peer Y."/>
            <person name="Podila G.K."/>
            <person name="Polle A."/>
            <person name="Pukkila P.J."/>
            <person name="Richardson P.M."/>
            <person name="Rouze P."/>
            <person name="Sanders I.R."/>
            <person name="Stajich J.E."/>
            <person name="Tunlid A."/>
            <person name="Tuskan G."/>
            <person name="Grigoriev I.V."/>
        </authorList>
    </citation>
    <scope>NUCLEOTIDE SEQUENCE [LARGE SCALE GENOMIC DNA]</scope>
    <source>
        <strain evidence="3">S238N-H82 / ATCC MYA-4686</strain>
    </source>
</reference>
<evidence type="ECO:0000313" key="2">
    <source>
        <dbReference type="EMBL" id="EDQ99082.1"/>
    </source>
</evidence>
<feature type="region of interest" description="Disordered" evidence="1">
    <location>
        <begin position="21"/>
        <end position="41"/>
    </location>
</feature>
<dbReference type="Proteomes" id="UP000001194">
    <property type="component" value="Unassembled WGS sequence"/>
</dbReference>
<keyword evidence="3" id="KW-1185">Reference proteome</keyword>
<dbReference type="InParanoid" id="B0E257"/>
<dbReference type="GeneID" id="6085928"/>
<dbReference type="AlphaFoldDB" id="B0E257"/>
<accession>B0E257</accession>
<evidence type="ECO:0000313" key="3">
    <source>
        <dbReference type="Proteomes" id="UP000001194"/>
    </source>
</evidence>
<dbReference type="HOGENOM" id="CLU_649026_0_0_1"/>
<sequence length="423" mass="46295">MPARDERIGMSFSCALLERTPTPVTSGAHDATHGSAQSGKRVDAQVKMSKAKVLQMAQLPTPIDQSPRRVEFQAPILEERDRSEIIRWATERSSLDAHIELGMIRLDAPVAITSSPEGGLGATIHCCGKKPIERASSSTLLTIMVYFSFLSESSPGCVASSGSSTWWTNTSPPDLVTAIKEAHSKNEKILSVSVGNDGDWFLSTDSVNRKKPGNDPMTSRVLRFCHVATMKTGRETGLGNIAWITFTPDGQGFIGVVRHNGVSHNIFEKLPKTLDDHLKTHNKQSQMKMVSIGHNNSWSIVYEDGDMSVEGISTSLIDKLKNIRSVGFNVESIILSPSTTSNFMVTYENGASHYDVPYAWKSGIDNQISLCQQNYALELRQLQQVNAMNNAAMFRLARANMVSAAMVANAQASAAYYQSFGNF</sequence>
<organism evidence="3">
    <name type="scientific">Laccaria bicolor (strain S238N-H82 / ATCC MYA-4686)</name>
    <name type="common">Bicoloured deceiver</name>
    <name type="synonym">Laccaria laccata var. bicolor</name>
    <dbReference type="NCBI Taxonomy" id="486041"/>
    <lineage>
        <taxon>Eukaryota</taxon>
        <taxon>Fungi</taxon>
        <taxon>Dikarya</taxon>
        <taxon>Basidiomycota</taxon>
        <taxon>Agaricomycotina</taxon>
        <taxon>Agaricomycetes</taxon>
        <taxon>Agaricomycetidae</taxon>
        <taxon>Agaricales</taxon>
        <taxon>Agaricineae</taxon>
        <taxon>Hydnangiaceae</taxon>
        <taxon>Laccaria</taxon>
    </lineage>
</organism>
<name>B0E257_LACBS</name>
<evidence type="ECO:0000256" key="1">
    <source>
        <dbReference type="SAM" id="MobiDB-lite"/>
    </source>
</evidence>
<protein>
    <submittedName>
        <fullName evidence="2">Predicted protein</fullName>
    </submittedName>
</protein>
<proteinExistence type="predicted"/>